<protein>
    <recommendedName>
        <fullName evidence="2">Outer membrane protein beta-barrel domain-containing protein</fullName>
    </recommendedName>
</protein>
<dbReference type="EMBL" id="UOFM01000492">
    <property type="protein sequence ID" value="VAW82826.1"/>
    <property type="molecule type" value="Genomic_DNA"/>
</dbReference>
<feature type="domain" description="Outer membrane protein beta-barrel" evidence="2">
    <location>
        <begin position="15"/>
        <end position="170"/>
    </location>
</feature>
<reference evidence="3" key="1">
    <citation type="submission" date="2018-06" db="EMBL/GenBank/DDBJ databases">
        <authorList>
            <person name="Zhirakovskaya E."/>
        </authorList>
    </citation>
    <scope>NUCLEOTIDE SEQUENCE</scope>
</reference>
<dbReference type="Gene3D" id="2.40.160.20">
    <property type="match status" value="1"/>
</dbReference>
<accession>A0A3B0ZQF1</accession>
<evidence type="ECO:0000256" key="1">
    <source>
        <dbReference type="ARBA" id="ARBA00022729"/>
    </source>
</evidence>
<proteinExistence type="predicted"/>
<name>A0A3B0ZQF1_9ZZZZ</name>
<gene>
    <name evidence="3" type="ORF">MNBD_GAMMA14-824</name>
</gene>
<keyword evidence="1" id="KW-0732">Signal</keyword>
<sequence length="172" mass="17855">MYINKTAGLIPALCLVSGAVMAEGAYVGARVGIMDADVSGLDSATNMGVLLGYTFGDVSDGMTWAVEGEFTTTASKGDVDLAGFNGDWDIDTQAIYGVLRIGGDFYGKARVGYLREDISVSVAGISADGSDSGLSGGVGAGWRINEQIAIEAEYTLVEKDVDFYSAGVNFAF</sequence>
<dbReference type="SUPFAM" id="SSF56925">
    <property type="entry name" value="OMPA-like"/>
    <property type="match status" value="1"/>
</dbReference>
<evidence type="ECO:0000313" key="3">
    <source>
        <dbReference type="EMBL" id="VAW82826.1"/>
    </source>
</evidence>
<dbReference type="Pfam" id="PF13505">
    <property type="entry name" value="OMP_b-brl"/>
    <property type="match status" value="1"/>
</dbReference>
<dbReference type="AlphaFoldDB" id="A0A3B0ZQF1"/>
<dbReference type="InterPro" id="IPR011250">
    <property type="entry name" value="OMP/PagP_B-barrel"/>
</dbReference>
<organism evidence="3">
    <name type="scientific">hydrothermal vent metagenome</name>
    <dbReference type="NCBI Taxonomy" id="652676"/>
    <lineage>
        <taxon>unclassified sequences</taxon>
        <taxon>metagenomes</taxon>
        <taxon>ecological metagenomes</taxon>
    </lineage>
</organism>
<evidence type="ECO:0000259" key="2">
    <source>
        <dbReference type="Pfam" id="PF13505"/>
    </source>
</evidence>
<dbReference type="InterPro" id="IPR027385">
    <property type="entry name" value="Beta-barrel_OMP"/>
</dbReference>